<protein>
    <recommendedName>
        <fullName evidence="4">YjzC family protein</fullName>
    </recommendedName>
</protein>
<evidence type="ECO:0008006" key="4">
    <source>
        <dbReference type="Google" id="ProtNLM"/>
    </source>
</evidence>
<dbReference type="EMBL" id="JADIXP010000002">
    <property type="protein sequence ID" value="MBF4177253.1"/>
    <property type="molecule type" value="Genomic_DNA"/>
</dbReference>
<accession>A0ABD4K804</accession>
<proteinExistence type="predicted"/>
<gene>
    <name evidence="2" type="ORF">ISP11_05180</name>
</gene>
<comment type="caution">
    <text evidence="2">The sequence shown here is derived from an EMBL/GenBank/DDBJ whole genome shotgun (WGS) entry which is preliminary data.</text>
</comment>
<feature type="region of interest" description="Disordered" evidence="1">
    <location>
        <begin position="1"/>
        <end position="59"/>
    </location>
</feature>
<reference evidence="2 3" key="1">
    <citation type="submission" date="2020-11" db="EMBL/GenBank/DDBJ databases">
        <title>Identification of Lelliottia nimipressuralis from Wound Infection by Whole Genome-Based Bacterial Identification.</title>
        <authorList>
            <person name="Navarathna D.H."/>
            <person name="Choi H."/>
            <person name="Jinadatha C."/>
            <person name="Chatterjee P."/>
            <person name="Hwang M."/>
        </authorList>
    </citation>
    <scope>NUCLEOTIDE SEQUENCE [LARGE SCALE GENOMIC DNA]</scope>
    <source>
        <strain evidence="2 3">DN2020</strain>
    </source>
</reference>
<dbReference type="Proteomes" id="UP000628560">
    <property type="component" value="Unassembled WGS sequence"/>
</dbReference>
<name>A0ABD4K804_9ENTR</name>
<organism evidence="2 3">
    <name type="scientific">Lelliottia nimipressuralis</name>
    <dbReference type="NCBI Taxonomy" id="69220"/>
    <lineage>
        <taxon>Bacteria</taxon>
        <taxon>Pseudomonadati</taxon>
        <taxon>Pseudomonadota</taxon>
        <taxon>Gammaproteobacteria</taxon>
        <taxon>Enterobacterales</taxon>
        <taxon>Enterobacteriaceae</taxon>
        <taxon>Lelliottia</taxon>
    </lineage>
</organism>
<evidence type="ECO:0000313" key="2">
    <source>
        <dbReference type="EMBL" id="MBF4177253.1"/>
    </source>
</evidence>
<evidence type="ECO:0000256" key="1">
    <source>
        <dbReference type="SAM" id="MobiDB-lite"/>
    </source>
</evidence>
<evidence type="ECO:0000313" key="3">
    <source>
        <dbReference type="Proteomes" id="UP000628560"/>
    </source>
</evidence>
<dbReference type="AlphaFoldDB" id="A0ABD4K804"/>
<sequence>MALKPGESSGKNGGVYQEQGPRGGKKENYATIADNKKAPPTQGTNSTWVPVKRTPDSKR</sequence>
<dbReference type="RefSeq" id="WP_194512563.1">
    <property type="nucleotide sequence ID" value="NZ_JADIXP010000002.1"/>
</dbReference>